<feature type="region of interest" description="Disordered" evidence="1">
    <location>
        <begin position="334"/>
        <end position="391"/>
    </location>
</feature>
<feature type="compositionally biased region" description="Polar residues" evidence="1">
    <location>
        <begin position="290"/>
        <end position="299"/>
    </location>
</feature>
<dbReference type="Proteomes" id="UP001172155">
    <property type="component" value="Unassembled WGS sequence"/>
</dbReference>
<reference evidence="3" key="1">
    <citation type="submission" date="2023-06" db="EMBL/GenBank/DDBJ databases">
        <title>Genome-scale phylogeny and comparative genomics of the fungal order Sordariales.</title>
        <authorList>
            <consortium name="Lawrence Berkeley National Laboratory"/>
            <person name="Hensen N."/>
            <person name="Bonometti L."/>
            <person name="Westerberg I."/>
            <person name="Brannstrom I.O."/>
            <person name="Guillou S."/>
            <person name="Cros-Aarteil S."/>
            <person name="Calhoun S."/>
            <person name="Haridas S."/>
            <person name="Kuo A."/>
            <person name="Mondo S."/>
            <person name="Pangilinan J."/>
            <person name="Riley R."/>
            <person name="LaButti K."/>
            <person name="Andreopoulos B."/>
            <person name="Lipzen A."/>
            <person name="Chen C."/>
            <person name="Yanf M."/>
            <person name="Daum C."/>
            <person name="Ng V."/>
            <person name="Clum A."/>
            <person name="Steindorff A."/>
            <person name="Ohm R."/>
            <person name="Martin F."/>
            <person name="Silar P."/>
            <person name="Natvig D."/>
            <person name="Lalanne C."/>
            <person name="Gautier V."/>
            <person name="Ament-velasquez S.L."/>
            <person name="Kruys A."/>
            <person name="Hutchinson M.I."/>
            <person name="Powell A.J."/>
            <person name="Barry K."/>
            <person name="Miller A.N."/>
            <person name="Grigoriev I.V."/>
            <person name="Debuchy R."/>
            <person name="Gladieux P."/>
            <person name="Thoren M.H."/>
            <person name="Johannesson H."/>
        </authorList>
    </citation>
    <scope>NUCLEOTIDE SEQUENCE</scope>
    <source>
        <strain evidence="3">SMH3187-1</strain>
    </source>
</reference>
<keyword evidence="2" id="KW-0812">Transmembrane</keyword>
<organism evidence="3 4">
    <name type="scientific">Schizothecium vesticola</name>
    <dbReference type="NCBI Taxonomy" id="314040"/>
    <lineage>
        <taxon>Eukaryota</taxon>
        <taxon>Fungi</taxon>
        <taxon>Dikarya</taxon>
        <taxon>Ascomycota</taxon>
        <taxon>Pezizomycotina</taxon>
        <taxon>Sordariomycetes</taxon>
        <taxon>Sordariomycetidae</taxon>
        <taxon>Sordariales</taxon>
        <taxon>Schizotheciaceae</taxon>
        <taxon>Schizothecium</taxon>
    </lineage>
</organism>
<dbReference type="AlphaFoldDB" id="A0AA40K7S4"/>
<evidence type="ECO:0000313" key="3">
    <source>
        <dbReference type="EMBL" id="KAK0749128.1"/>
    </source>
</evidence>
<feature type="transmembrane region" description="Helical" evidence="2">
    <location>
        <begin position="170"/>
        <end position="193"/>
    </location>
</feature>
<keyword evidence="4" id="KW-1185">Reference proteome</keyword>
<evidence type="ECO:0000256" key="2">
    <source>
        <dbReference type="SAM" id="Phobius"/>
    </source>
</evidence>
<protein>
    <submittedName>
        <fullName evidence="3">Uncharacterized protein</fullName>
    </submittedName>
</protein>
<feature type="region of interest" description="Disordered" evidence="1">
    <location>
        <begin position="200"/>
        <end position="319"/>
    </location>
</feature>
<feature type="compositionally biased region" description="Polar residues" evidence="1">
    <location>
        <begin position="244"/>
        <end position="261"/>
    </location>
</feature>
<keyword evidence="2" id="KW-1133">Transmembrane helix</keyword>
<keyword evidence="2" id="KW-0472">Membrane</keyword>
<feature type="compositionally biased region" description="Gly residues" evidence="1">
    <location>
        <begin position="374"/>
        <end position="391"/>
    </location>
</feature>
<evidence type="ECO:0000256" key="1">
    <source>
        <dbReference type="SAM" id="MobiDB-lite"/>
    </source>
</evidence>
<gene>
    <name evidence="3" type="ORF">B0T18DRAFT_98431</name>
</gene>
<sequence length="391" mass="40798">MGSEYAISRFNLTCPTGGQFHICTTTTTPFLGCCTVDPCTADRDGACPLDNLRSSSFNPDTYEDLPRQDCDDAESIRIWYTCKFNNPPFVGCCASNACGEGLCAPADLRPAKLSGDEKLRGLFLNPTTTAVPSASVSVASSASVSVVPNATGSVVPALPVPVVEPKAGGLSIGAIVGIVAGVVALAVIVFGAYKFGGARKKKGRGLPKGAEYQQTGSRDYGQLGGGEGDMSTHGPGVPNHYRDSTFSGSTAFSPPMTQHATFATPYDAKSPSPDFARHPSPGRHSFVSDVYTTTGSPYGNNFPAPYQHPQHPQHPGIPAVELPVEAPSVQELPAGEPTWQMSPQYAPSELFSGHSTPQTTSPLPSPRFPDERGTGQGGGNGQGNGYGYGRP</sequence>
<accession>A0AA40K7S4</accession>
<comment type="caution">
    <text evidence="3">The sequence shown here is derived from an EMBL/GenBank/DDBJ whole genome shotgun (WGS) entry which is preliminary data.</text>
</comment>
<dbReference type="EMBL" id="JAUKUD010000003">
    <property type="protein sequence ID" value="KAK0749128.1"/>
    <property type="molecule type" value="Genomic_DNA"/>
</dbReference>
<proteinExistence type="predicted"/>
<name>A0AA40K7S4_9PEZI</name>
<evidence type="ECO:0000313" key="4">
    <source>
        <dbReference type="Proteomes" id="UP001172155"/>
    </source>
</evidence>